<proteinExistence type="predicted"/>
<dbReference type="PANTHER" id="PTHR33165:SF63">
    <property type="entry name" value="OS03G0792300 PROTEIN"/>
    <property type="match status" value="1"/>
</dbReference>
<evidence type="ECO:0000313" key="2">
    <source>
        <dbReference type="Proteomes" id="UP001054889"/>
    </source>
</evidence>
<sequence length="299" mass="33912">MADRPSARGRDWANLADGPAGLIADRLLDNDVADYVRFRAVCAPWRACSDDPQAQSVFNRRYHPRRWIIARHSVSVRSQGRRLLNVSTGELISMRVPDRRRYLVLGPTAEGFLLLCRKGTLVVQLLNPLTGRFYCATPWNVLVLQQAAAACHLKPQLVVAANNRFDTKPWRTSYICLVDNNEELILTRCCREYYIRGHFDKCEAYRVDMDEGKTVAMPRVDDRALFISCDTGRALSVSAGLSPSICANAIYICKHEDGKPGLNFDIWRLVDGSVAKDCRTKQFTCSIVDHLTRCILQYW</sequence>
<keyword evidence="2" id="KW-1185">Reference proteome</keyword>
<comment type="caution">
    <text evidence="1">The sequence shown here is derived from an EMBL/GenBank/DDBJ whole genome shotgun (WGS) entry which is preliminary data.</text>
</comment>
<reference evidence="1" key="1">
    <citation type="journal article" date="2018" name="DNA Res.">
        <title>Multiple hybrid de novo genome assembly of finger millet, an orphan allotetraploid crop.</title>
        <authorList>
            <person name="Hatakeyama M."/>
            <person name="Aluri S."/>
            <person name="Balachadran M.T."/>
            <person name="Sivarajan S.R."/>
            <person name="Patrignani A."/>
            <person name="Gruter S."/>
            <person name="Poveda L."/>
            <person name="Shimizu-Inatsugi R."/>
            <person name="Baeten J."/>
            <person name="Francoijs K.J."/>
            <person name="Nataraja K.N."/>
            <person name="Reddy Y.A.N."/>
            <person name="Phadnis S."/>
            <person name="Ravikumar R.L."/>
            <person name="Schlapbach R."/>
            <person name="Sreeman S.M."/>
            <person name="Shimizu K.K."/>
        </authorList>
    </citation>
    <scope>NUCLEOTIDE SEQUENCE</scope>
</reference>
<dbReference type="PANTHER" id="PTHR33165">
    <property type="entry name" value="F-BOX DOMAIN CONTAINING PROTEIN-LIKE-RELATED"/>
    <property type="match status" value="1"/>
</dbReference>
<dbReference type="AlphaFoldDB" id="A0AAV5DLH6"/>
<accession>A0AAV5DLH6</accession>
<evidence type="ECO:0008006" key="3">
    <source>
        <dbReference type="Google" id="ProtNLM"/>
    </source>
</evidence>
<dbReference type="EMBL" id="BQKI01000018">
    <property type="protein sequence ID" value="GJN11296.1"/>
    <property type="molecule type" value="Genomic_DNA"/>
</dbReference>
<name>A0AAV5DLH6_ELECO</name>
<gene>
    <name evidence="1" type="primary">ga29476</name>
    <name evidence="1" type="ORF">PR202_ga29476</name>
</gene>
<reference evidence="1" key="2">
    <citation type="submission" date="2021-12" db="EMBL/GenBank/DDBJ databases">
        <title>Resequencing data analysis of finger millet.</title>
        <authorList>
            <person name="Hatakeyama M."/>
            <person name="Aluri S."/>
            <person name="Balachadran M.T."/>
            <person name="Sivarajan S.R."/>
            <person name="Poveda L."/>
            <person name="Shimizu-Inatsugi R."/>
            <person name="Schlapbach R."/>
            <person name="Sreeman S.M."/>
            <person name="Shimizu K.K."/>
        </authorList>
    </citation>
    <scope>NUCLEOTIDE SEQUENCE</scope>
</reference>
<organism evidence="1 2">
    <name type="scientific">Eleusine coracana subsp. coracana</name>
    <dbReference type="NCBI Taxonomy" id="191504"/>
    <lineage>
        <taxon>Eukaryota</taxon>
        <taxon>Viridiplantae</taxon>
        <taxon>Streptophyta</taxon>
        <taxon>Embryophyta</taxon>
        <taxon>Tracheophyta</taxon>
        <taxon>Spermatophyta</taxon>
        <taxon>Magnoliopsida</taxon>
        <taxon>Liliopsida</taxon>
        <taxon>Poales</taxon>
        <taxon>Poaceae</taxon>
        <taxon>PACMAD clade</taxon>
        <taxon>Chloridoideae</taxon>
        <taxon>Cynodonteae</taxon>
        <taxon>Eleusininae</taxon>
        <taxon>Eleusine</taxon>
    </lineage>
</organism>
<protein>
    <recommendedName>
        <fullName evidence="3">DUF295 domain-containing protein</fullName>
    </recommendedName>
</protein>
<evidence type="ECO:0000313" key="1">
    <source>
        <dbReference type="EMBL" id="GJN11296.1"/>
    </source>
</evidence>
<dbReference type="Proteomes" id="UP001054889">
    <property type="component" value="Unassembled WGS sequence"/>
</dbReference>